<evidence type="ECO:0000256" key="1">
    <source>
        <dbReference type="ARBA" id="ARBA00023002"/>
    </source>
</evidence>
<proteinExistence type="predicted"/>
<dbReference type="PANTHER" id="PTHR30137">
    <property type="entry name" value="LUCIFERASE-LIKE MONOOXYGENASE"/>
    <property type="match status" value="1"/>
</dbReference>
<dbReference type="InterPro" id="IPR050766">
    <property type="entry name" value="Bact_Lucif_Oxidored"/>
</dbReference>
<evidence type="ECO:0000256" key="2">
    <source>
        <dbReference type="ARBA" id="ARBA00023033"/>
    </source>
</evidence>
<evidence type="ECO:0000313" key="6">
    <source>
        <dbReference type="EMBL" id="MUZ73795.1"/>
    </source>
</evidence>
<dbReference type="OrthoDB" id="9803968at2"/>
<dbReference type="EMBL" id="WPHR01000010">
    <property type="protein sequence ID" value="MUZ73795.1"/>
    <property type="molecule type" value="Genomic_DNA"/>
</dbReference>
<feature type="domain" description="Luciferase-like" evidence="3">
    <location>
        <begin position="1"/>
        <end position="317"/>
    </location>
</feature>
<evidence type="ECO:0000313" key="7">
    <source>
        <dbReference type="Proteomes" id="UP000175993"/>
    </source>
</evidence>
<reference evidence="6 9" key="3">
    <citation type="submission" date="2019-12" db="EMBL/GenBank/DDBJ databases">
        <title>Whole-genome sequencing of Allorhizobium vitis.</title>
        <authorList>
            <person name="Gan H.M."/>
            <person name="Szegedi E."/>
            <person name="Burr T."/>
            <person name="Savka M.A."/>
        </authorList>
    </citation>
    <scope>NUCLEOTIDE SEQUENCE [LARGE SCALE GENOMIC DNA]</scope>
    <source>
        <strain evidence="6 9">CG516</strain>
    </source>
</reference>
<dbReference type="GO" id="GO:0004497">
    <property type="term" value="F:monooxygenase activity"/>
    <property type="evidence" value="ECO:0007669"/>
    <property type="project" value="UniProtKB-KW"/>
</dbReference>
<dbReference type="EMBL" id="MBEV02000005">
    <property type="protein sequence ID" value="MUP05297.1"/>
    <property type="molecule type" value="Genomic_DNA"/>
</dbReference>
<accession>A0A109CLZ4</accession>
<organism evidence="6 9">
    <name type="scientific">Agrobacterium vitis</name>
    <name type="common">Rhizobium vitis</name>
    <dbReference type="NCBI Taxonomy" id="373"/>
    <lineage>
        <taxon>Bacteria</taxon>
        <taxon>Pseudomonadati</taxon>
        <taxon>Pseudomonadota</taxon>
        <taxon>Alphaproteobacteria</taxon>
        <taxon>Hyphomicrobiales</taxon>
        <taxon>Rhizobiaceae</taxon>
        <taxon>Rhizobium/Agrobacterium group</taxon>
        <taxon>Agrobacterium</taxon>
    </lineage>
</organism>
<dbReference type="PANTHER" id="PTHR30137:SF8">
    <property type="entry name" value="BLR5498 PROTEIN"/>
    <property type="match status" value="1"/>
</dbReference>
<dbReference type="AlphaFoldDB" id="A0A109CLZ4"/>
<gene>
    <name evidence="5" type="ORF">BBI04_010730</name>
    <name evidence="4" type="ORF">DXT89_20825</name>
    <name evidence="6" type="ORF">GOZ90_13990</name>
</gene>
<evidence type="ECO:0000313" key="5">
    <source>
        <dbReference type="EMBL" id="MUP05297.1"/>
    </source>
</evidence>
<evidence type="ECO:0000259" key="3">
    <source>
        <dbReference type="Pfam" id="PF00296"/>
    </source>
</evidence>
<name>A0A109CLZ4_AGRVI</name>
<dbReference type="InterPro" id="IPR011251">
    <property type="entry name" value="Luciferase-like_dom"/>
</dbReference>
<evidence type="ECO:0000313" key="4">
    <source>
        <dbReference type="EMBL" id="KAA3523458.1"/>
    </source>
</evidence>
<dbReference type="Proteomes" id="UP000477951">
    <property type="component" value="Unassembled WGS sequence"/>
</dbReference>
<evidence type="ECO:0000313" key="8">
    <source>
        <dbReference type="Proteomes" id="UP000436911"/>
    </source>
</evidence>
<dbReference type="GO" id="GO:0005829">
    <property type="term" value="C:cytosol"/>
    <property type="evidence" value="ECO:0007669"/>
    <property type="project" value="TreeGrafter"/>
</dbReference>
<dbReference type="Proteomes" id="UP000436911">
    <property type="component" value="Unassembled WGS sequence"/>
</dbReference>
<comment type="caution">
    <text evidence="6">The sequence shown here is derived from an EMBL/GenBank/DDBJ whole genome shotgun (WGS) entry which is preliminary data.</text>
</comment>
<dbReference type="RefSeq" id="WP_060720017.1">
    <property type="nucleotide sequence ID" value="NZ_CP118261.1"/>
</dbReference>
<reference evidence="5 7" key="2">
    <citation type="submission" date="2019-11" db="EMBL/GenBank/DDBJ databases">
        <title>Whole-genome sequencing of Allorhizobium vitis.</title>
        <authorList>
            <person name="Gan H.M."/>
            <person name="Savka M.A."/>
        </authorList>
    </citation>
    <scope>NUCLEOTIDE SEQUENCE [LARGE SCALE GENOMIC DNA]</scope>
    <source>
        <strain evidence="5 7">AB4</strain>
    </source>
</reference>
<sequence>MKFSLFYFDGDGSATNGDSYRLLMDSARFADDNGLSALWVPERHFHAFGGLYPNPSMIHAALAMVTKKVQLRSGSIVLPLHHPVRVAEEIAVVDNLSQGRVGVAIASGWTRNEFVLSREPHGSRRSLMWRSYDQVTKLLAGETLTFEDAEGNAVEAKTLPRPVQPRVPFWVACQSMETFVEAGRRGINVLTALLGETLESLTPKIAAYRRSLEKNGFDPAAGTVSIMVHTYLGGDVETVKANVKGPFSDYLRTHYHLLEGLARSMGLDIALENFSRDDLDSLIEFGVEGFIKGRSLIGTPESTAETVQALAAAGIDEIACLIDFVQDYDLVMGGLPHLARLARQHAPQPTIAEAV</sequence>
<dbReference type="Gene3D" id="3.20.20.30">
    <property type="entry name" value="Luciferase-like domain"/>
    <property type="match status" value="1"/>
</dbReference>
<keyword evidence="1" id="KW-0560">Oxidoreductase</keyword>
<protein>
    <submittedName>
        <fullName evidence="6">LLM class flavin-dependent oxidoreductase</fullName>
    </submittedName>
</protein>
<dbReference type="InterPro" id="IPR024011">
    <property type="entry name" value="Biosynth_lucif-like_mOase_dom"/>
</dbReference>
<reference evidence="4 8" key="1">
    <citation type="submission" date="2018-08" db="EMBL/GenBank/DDBJ databases">
        <title>Genome sequencing of Agrobacterium vitis strain ICMP 10754.</title>
        <authorList>
            <person name="Visnovsky S.B."/>
            <person name="Pitman A.R."/>
        </authorList>
    </citation>
    <scope>NUCLEOTIDE SEQUENCE [LARGE SCALE GENOMIC DNA]</scope>
    <source>
        <strain evidence="4 8">ICMP 10754</strain>
    </source>
</reference>
<evidence type="ECO:0000313" key="9">
    <source>
        <dbReference type="Proteomes" id="UP000477951"/>
    </source>
</evidence>
<dbReference type="GO" id="GO:0016705">
    <property type="term" value="F:oxidoreductase activity, acting on paired donors, with incorporation or reduction of molecular oxygen"/>
    <property type="evidence" value="ECO:0007669"/>
    <property type="project" value="InterPro"/>
</dbReference>
<dbReference type="NCBIfam" id="TIGR04020">
    <property type="entry name" value="seco_metab_LLM"/>
    <property type="match status" value="1"/>
</dbReference>
<dbReference type="InterPro" id="IPR036661">
    <property type="entry name" value="Luciferase-like_sf"/>
</dbReference>
<dbReference type="Pfam" id="PF00296">
    <property type="entry name" value="Bac_luciferase"/>
    <property type="match status" value="1"/>
</dbReference>
<dbReference type="GeneID" id="60683963"/>
<keyword evidence="2" id="KW-0503">Monooxygenase</keyword>
<dbReference type="Proteomes" id="UP000175993">
    <property type="component" value="Unassembled WGS sequence"/>
</dbReference>
<dbReference type="EMBL" id="QUSG01000017">
    <property type="protein sequence ID" value="KAA3523458.1"/>
    <property type="molecule type" value="Genomic_DNA"/>
</dbReference>
<dbReference type="SUPFAM" id="SSF51679">
    <property type="entry name" value="Bacterial luciferase-like"/>
    <property type="match status" value="1"/>
</dbReference>